<accession>A0A7W7D3G1</accession>
<reference evidence="1 2" key="1">
    <citation type="submission" date="2020-08" db="EMBL/GenBank/DDBJ databases">
        <title>Sequencing the genomes of 1000 actinobacteria strains.</title>
        <authorList>
            <person name="Klenk H.-P."/>
        </authorList>
    </citation>
    <scope>NUCLEOTIDE SEQUENCE [LARGE SCALE GENOMIC DNA]</scope>
    <source>
        <strain evidence="1 2">DSM 45784</strain>
    </source>
</reference>
<name>A0A7W7D3G1_9ACTN</name>
<comment type="caution">
    <text evidence="1">The sequence shown here is derived from an EMBL/GenBank/DDBJ whole genome shotgun (WGS) entry which is preliminary data.</text>
</comment>
<dbReference type="EMBL" id="JACHND010000001">
    <property type="protein sequence ID" value="MBB4699614.1"/>
    <property type="molecule type" value="Genomic_DNA"/>
</dbReference>
<dbReference type="Proteomes" id="UP000542210">
    <property type="component" value="Unassembled WGS sequence"/>
</dbReference>
<organism evidence="1 2">
    <name type="scientific">Sphaerisporangium siamense</name>
    <dbReference type="NCBI Taxonomy" id="795645"/>
    <lineage>
        <taxon>Bacteria</taxon>
        <taxon>Bacillati</taxon>
        <taxon>Actinomycetota</taxon>
        <taxon>Actinomycetes</taxon>
        <taxon>Streptosporangiales</taxon>
        <taxon>Streptosporangiaceae</taxon>
        <taxon>Sphaerisporangium</taxon>
    </lineage>
</organism>
<sequence>MPDVYGMYDARPVVGGYVPQHGEAPREGWHRALTVEYRLAALNRDYPAWRITCVRRSDGGHGGWWAFRRAGLDATERAAGLYPCIARRTVADLVMEVCAQDDITGRLRDVRAGAEADLVQKRDR</sequence>
<dbReference type="RefSeq" id="WP_184877279.1">
    <property type="nucleotide sequence ID" value="NZ_BOOV01000025.1"/>
</dbReference>
<dbReference type="AlphaFoldDB" id="A0A7W7D3G1"/>
<keyword evidence="2" id="KW-1185">Reference proteome</keyword>
<evidence type="ECO:0000313" key="2">
    <source>
        <dbReference type="Proteomes" id="UP000542210"/>
    </source>
</evidence>
<evidence type="ECO:0000313" key="1">
    <source>
        <dbReference type="EMBL" id="MBB4699614.1"/>
    </source>
</evidence>
<proteinExistence type="predicted"/>
<protein>
    <submittedName>
        <fullName evidence="1">Uncharacterized protein</fullName>
    </submittedName>
</protein>
<gene>
    <name evidence="1" type="ORF">BJ982_001158</name>
</gene>